<evidence type="ECO:0000313" key="2">
    <source>
        <dbReference type="Proteomes" id="UP000623129"/>
    </source>
</evidence>
<dbReference type="Proteomes" id="UP000623129">
    <property type="component" value="Unassembled WGS sequence"/>
</dbReference>
<sequence>MSEMIAQEAVLSEREGGLVRTGHDESMKEAHKILEEYGLPLGLLPLADVSEIGFVRSTGFFWVTQPKRVEHYFKKISKLVGYGTEITGYIEHNSIKKLTGVSAKLLLWLAVNEITIDLSSPEKIQFKGLGGSISRTFPVEAFVSGE</sequence>
<dbReference type="PANTHER" id="PTHR31676">
    <property type="entry name" value="T31J12.3 PROTEIN-RELATED"/>
    <property type="match status" value="1"/>
</dbReference>
<comment type="caution">
    <text evidence="1">The sequence shown here is derived from an EMBL/GenBank/DDBJ whole genome shotgun (WGS) entry which is preliminary data.</text>
</comment>
<dbReference type="AlphaFoldDB" id="A0A833W0X4"/>
<protein>
    <submittedName>
        <fullName evidence="1">Uncharacterized protein</fullName>
    </submittedName>
</protein>
<dbReference type="Pfam" id="PF04398">
    <property type="entry name" value="DUF538"/>
    <property type="match status" value="1"/>
</dbReference>
<dbReference type="EMBL" id="SWLB01000003">
    <property type="protein sequence ID" value="KAF3339584.1"/>
    <property type="molecule type" value="Genomic_DNA"/>
</dbReference>
<dbReference type="OrthoDB" id="1885001at2759"/>
<accession>A0A833W0X4</accession>
<evidence type="ECO:0000313" key="1">
    <source>
        <dbReference type="EMBL" id="KAF3339584.1"/>
    </source>
</evidence>
<dbReference type="InterPro" id="IPR036758">
    <property type="entry name" value="At5g01610-like"/>
</dbReference>
<organism evidence="1 2">
    <name type="scientific">Carex littledalei</name>
    <dbReference type="NCBI Taxonomy" id="544730"/>
    <lineage>
        <taxon>Eukaryota</taxon>
        <taxon>Viridiplantae</taxon>
        <taxon>Streptophyta</taxon>
        <taxon>Embryophyta</taxon>
        <taxon>Tracheophyta</taxon>
        <taxon>Spermatophyta</taxon>
        <taxon>Magnoliopsida</taxon>
        <taxon>Liliopsida</taxon>
        <taxon>Poales</taxon>
        <taxon>Cyperaceae</taxon>
        <taxon>Cyperoideae</taxon>
        <taxon>Cariceae</taxon>
        <taxon>Carex</taxon>
        <taxon>Carex subgen. Euthyceras</taxon>
    </lineage>
</organism>
<reference evidence="1" key="1">
    <citation type="submission" date="2020-01" db="EMBL/GenBank/DDBJ databases">
        <title>Genome sequence of Kobresia littledalei, the first chromosome-level genome in the family Cyperaceae.</title>
        <authorList>
            <person name="Qu G."/>
        </authorList>
    </citation>
    <scope>NUCLEOTIDE SEQUENCE</scope>
    <source>
        <strain evidence="1">C.B.Clarke</strain>
        <tissue evidence="1">Leaf</tissue>
    </source>
</reference>
<dbReference type="InterPro" id="IPR007493">
    <property type="entry name" value="DUF538"/>
</dbReference>
<gene>
    <name evidence="1" type="ORF">FCM35_KLT15355</name>
</gene>
<name>A0A833W0X4_9POAL</name>
<dbReference type="PANTHER" id="PTHR31676:SF160">
    <property type="entry name" value="OS01G0652700 PROTEIN"/>
    <property type="match status" value="1"/>
</dbReference>
<dbReference type="SUPFAM" id="SSF141562">
    <property type="entry name" value="At5g01610-like"/>
    <property type="match status" value="1"/>
</dbReference>
<dbReference type="Gene3D" id="2.30.240.10">
    <property type="entry name" value="At5g01610-like"/>
    <property type="match status" value="1"/>
</dbReference>
<proteinExistence type="predicted"/>
<keyword evidence="2" id="KW-1185">Reference proteome</keyword>